<dbReference type="NCBIfam" id="NF009479">
    <property type="entry name" value="PRK12845.1"/>
    <property type="match status" value="1"/>
</dbReference>
<keyword evidence="4" id="KW-0560">Oxidoreductase</keyword>
<dbReference type="Gene3D" id="3.50.50.60">
    <property type="entry name" value="FAD/NAD(P)-binding domain"/>
    <property type="match status" value="2"/>
</dbReference>
<sequence length="607" mass="64829">MAPSSPVVGITKSPAPRDLRWRCPCPGSSVQRTIPRNRRVPVSNSRELAPTPARDITVDLLVVGAGTGMAAALAANELGLSTLVVEKTQYVGGSTARSGGAFWIPANPVLQESGAGDTLERARTYVRSVVDGSAPAERGSAFLDYGAATVDMLRRTTPMRFFWAKEYSDYHPELPGGSAAGRTCECLPFDASVLGAERPRLRPGVMEAPVPMPTTGADYKWMNLVARVPSKGLPRILKRAAQGIGGLALKREYMAGGQALAAGLFAGVLDAKIPVWTETSLVSLITDGDDVTGAVVAQNGREVTVTARRGVVLATGGFDHDMDMRRKFQSENLAEHESFGAEGNTGDGIRIAQQLGAGTGLMDQAWWFPAVAALPGRDPLVMLAERSLPGSFIVDHTGRRFVNESTDYMSFGQRILERERAGDQVESMWIIFDQAYRNSYIFAAGLFPRQPLPQSWYDAGIAHQSSDPVELARSVGLPEGAFAETFRRFNEAAAAGIDADFQRGASAYDRYYGDPTVTPNPNLRPLNRGPYYAVKMTLSDLGTCGGVLADERGRVLREDGSTVAGLYAIGNTAANAFGDTYPGAGATIGQGLVYGYIAAHDAAQRAL</sequence>
<dbReference type="PANTHER" id="PTHR43400">
    <property type="entry name" value="FUMARATE REDUCTASE"/>
    <property type="match status" value="1"/>
</dbReference>
<evidence type="ECO:0000256" key="1">
    <source>
        <dbReference type="ARBA" id="ARBA00001974"/>
    </source>
</evidence>
<dbReference type="InterPro" id="IPR027477">
    <property type="entry name" value="Succ_DH/fumarate_Rdtase_cat_sf"/>
</dbReference>
<evidence type="ECO:0000259" key="5">
    <source>
        <dbReference type="Pfam" id="PF00890"/>
    </source>
</evidence>
<keyword evidence="7" id="KW-1185">Reference proteome</keyword>
<organism evidence="6 7">
    <name type="scientific">Prescottella agglutinans</name>
    <dbReference type="NCBI Taxonomy" id="1644129"/>
    <lineage>
        <taxon>Bacteria</taxon>
        <taxon>Bacillati</taxon>
        <taxon>Actinomycetota</taxon>
        <taxon>Actinomycetes</taxon>
        <taxon>Mycobacteriales</taxon>
        <taxon>Nocardiaceae</taxon>
        <taxon>Prescottella</taxon>
    </lineage>
</organism>
<comment type="cofactor">
    <cofactor evidence="1">
        <name>FAD</name>
        <dbReference type="ChEBI" id="CHEBI:57692"/>
    </cofactor>
</comment>
<dbReference type="AlphaFoldDB" id="A0A438B8F8"/>
<name>A0A438B8F8_9NOCA</name>
<comment type="caution">
    <text evidence="6">The sequence shown here is derived from an EMBL/GenBank/DDBJ whole genome shotgun (WGS) entry which is preliminary data.</text>
</comment>
<dbReference type="Pfam" id="PF00890">
    <property type="entry name" value="FAD_binding_2"/>
    <property type="match status" value="1"/>
</dbReference>
<dbReference type="SUPFAM" id="SSF56425">
    <property type="entry name" value="Succinate dehydrogenase/fumarate reductase flavoprotein, catalytic domain"/>
    <property type="match status" value="1"/>
</dbReference>
<evidence type="ECO:0000256" key="3">
    <source>
        <dbReference type="ARBA" id="ARBA00022827"/>
    </source>
</evidence>
<dbReference type="Proteomes" id="UP000286208">
    <property type="component" value="Unassembled WGS sequence"/>
</dbReference>
<feature type="domain" description="FAD-dependent oxidoreductase 2 FAD-binding" evidence="5">
    <location>
        <begin position="59"/>
        <end position="588"/>
    </location>
</feature>
<dbReference type="InterPro" id="IPR003953">
    <property type="entry name" value="FAD-dep_OxRdtase_2_FAD-bd"/>
</dbReference>
<protein>
    <submittedName>
        <fullName evidence="6">3-ketosteroid-delta-1-dehydrogenase</fullName>
    </submittedName>
</protein>
<gene>
    <name evidence="6" type="ORF">EGT67_23530</name>
</gene>
<proteinExistence type="predicted"/>
<keyword evidence="2" id="KW-0285">Flavoprotein</keyword>
<evidence type="ECO:0000313" key="7">
    <source>
        <dbReference type="Proteomes" id="UP000286208"/>
    </source>
</evidence>
<dbReference type="InterPro" id="IPR036188">
    <property type="entry name" value="FAD/NAD-bd_sf"/>
</dbReference>
<dbReference type="InterPro" id="IPR050315">
    <property type="entry name" value="FAD-oxidoreductase_2"/>
</dbReference>
<keyword evidence="3" id="KW-0274">FAD</keyword>
<evidence type="ECO:0000256" key="4">
    <source>
        <dbReference type="ARBA" id="ARBA00023002"/>
    </source>
</evidence>
<dbReference type="GO" id="GO:0033765">
    <property type="term" value="F:steroid dehydrogenase activity, acting on the CH-CH group of donors"/>
    <property type="evidence" value="ECO:0007669"/>
    <property type="project" value="UniProtKB-ARBA"/>
</dbReference>
<dbReference type="OrthoDB" id="9813348at2"/>
<dbReference type="SUPFAM" id="SSF51905">
    <property type="entry name" value="FAD/NAD(P)-binding domain"/>
    <property type="match status" value="1"/>
</dbReference>
<evidence type="ECO:0000256" key="2">
    <source>
        <dbReference type="ARBA" id="ARBA00022630"/>
    </source>
</evidence>
<dbReference type="PANTHER" id="PTHR43400:SF10">
    <property type="entry name" value="3-OXOSTEROID 1-DEHYDROGENASE"/>
    <property type="match status" value="1"/>
</dbReference>
<accession>A0A438B8F8</accession>
<evidence type="ECO:0000313" key="6">
    <source>
        <dbReference type="EMBL" id="RVW07221.1"/>
    </source>
</evidence>
<dbReference type="GO" id="GO:0008202">
    <property type="term" value="P:steroid metabolic process"/>
    <property type="evidence" value="ECO:0007669"/>
    <property type="project" value="UniProtKB-ARBA"/>
</dbReference>
<reference evidence="6 7" key="1">
    <citation type="submission" date="2018-11" db="EMBL/GenBank/DDBJ databases">
        <title>Rhodococcus spongicola sp. nov. and Rhodococcus xishaensis sp. nov. from marine sponges.</title>
        <authorList>
            <person name="Li L."/>
            <person name="Lin H.W."/>
        </authorList>
    </citation>
    <scope>NUCLEOTIDE SEQUENCE [LARGE SCALE GENOMIC DNA]</scope>
    <source>
        <strain evidence="6 7">CCTCC AB2014297</strain>
    </source>
</reference>
<dbReference type="EMBL" id="RKLP01000014">
    <property type="protein sequence ID" value="RVW07221.1"/>
    <property type="molecule type" value="Genomic_DNA"/>
</dbReference>